<dbReference type="Gene3D" id="2.70.150.10">
    <property type="entry name" value="Calcium-transporting ATPase, cytoplasmic transduction domain A"/>
    <property type="match status" value="1"/>
</dbReference>
<evidence type="ECO:0000256" key="17">
    <source>
        <dbReference type="ARBA" id="ARBA00080126"/>
    </source>
</evidence>
<dbReference type="Gene3D" id="3.40.50.1000">
    <property type="entry name" value="HAD superfamily/HAD-like"/>
    <property type="match status" value="1"/>
</dbReference>
<dbReference type="InterPro" id="IPR006122">
    <property type="entry name" value="HMA_Cu_ion-bd"/>
</dbReference>
<feature type="domain" description="HMA" evidence="20">
    <location>
        <begin position="226"/>
        <end position="292"/>
    </location>
</feature>
<dbReference type="InterPro" id="IPR023298">
    <property type="entry name" value="ATPase_P-typ_TM_dom_sf"/>
</dbReference>
<keyword evidence="15" id="KW-0406">Ion transport</keyword>
<dbReference type="GO" id="GO:0016020">
    <property type="term" value="C:membrane"/>
    <property type="evidence" value="ECO:0007669"/>
    <property type="project" value="UniProtKB-SubCell"/>
</dbReference>
<dbReference type="InterPro" id="IPR001757">
    <property type="entry name" value="P_typ_ATPase"/>
</dbReference>
<evidence type="ECO:0000259" key="20">
    <source>
        <dbReference type="PROSITE" id="PS50846"/>
    </source>
</evidence>
<dbReference type="PANTHER" id="PTHR43520">
    <property type="entry name" value="ATP7, ISOFORM B"/>
    <property type="match status" value="1"/>
</dbReference>
<dbReference type="FunFam" id="2.70.150.10:FF:000002">
    <property type="entry name" value="Copper-transporting ATPase 1, putative"/>
    <property type="match status" value="1"/>
</dbReference>
<keyword evidence="10 18" id="KW-0067">ATP-binding</keyword>
<proteinExistence type="inferred from homology"/>
<feature type="transmembrane region" description="Helical" evidence="18">
    <location>
        <begin position="400"/>
        <end position="421"/>
    </location>
</feature>
<name>A0A1J9PGU5_9EURO</name>
<keyword evidence="7" id="KW-0677">Repeat</keyword>
<reference evidence="21 22" key="1">
    <citation type="submission" date="2015-07" db="EMBL/GenBank/DDBJ databases">
        <title>Emmonsia species relationships and genome sequence.</title>
        <authorList>
            <consortium name="The Broad Institute Genomics Platform"/>
            <person name="Cuomo C.A."/>
            <person name="Munoz J.F."/>
            <person name="Imamovic A."/>
            <person name="Priest M.E."/>
            <person name="Young S."/>
            <person name="Clay O.K."/>
            <person name="McEwen J.G."/>
        </authorList>
    </citation>
    <scope>NUCLEOTIDE SEQUENCE [LARGE SCALE GENOMIC DNA]</scope>
    <source>
        <strain evidence="21 22">UAMH 9510</strain>
    </source>
</reference>
<dbReference type="PANTHER" id="PTHR43520:SF8">
    <property type="entry name" value="P-TYPE CU(+) TRANSPORTER"/>
    <property type="match status" value="1"/>
</dbReference>
<dbReference type="InterPro" id="IPR027256">
    <property type="entry name" value="P-typ_ATPase_IB"/>
</dbReference>
<dbReference type="GO" id="GO:0005524">
    <property type="term" value="F:ATP binding"/>
    <property type="evidence" value="ECO:0007669"/>
    <property type="project" value="UniProtKB-UniRule"/>
</dbReference>
<dbReference type="PRINTS" id="PR00119">
    <property type="entry name" value="CATATPASE"/>
</dbReference>
<dbReference type="SFLD" id="SFLDS00003">
    <property type="entry name" value="Haloacid_Dehalogenase"/>
    <property type="match status" value="1"/>
</dbReference>
<evidence type="ECO:0000256" key="18">
    <source>
        <dbReference type="RuleBase" id="RU362081"/>
    </source>
</evidence>
<evidence type="ECO:0000256" key="6">
    <source>
        <dbReference type="ARBA" id="ARBA00022723"/>
    </source>
</evidence>
<dbReference type="InterPro" id="IPR036163">
    <property type="entry name" value="HMA_dom_sf"/>
</dbReference>
<keyword evidence="13 18" id="KW-1133">Transmembrane helix</keyword>
<dbReference type="InterPro" id="IPR017969">
    <property type="entry name" value="Heavy-metal-associated_CS"/>
</dbReference>
<dbReference type="GO" id="GO:0030003">
    <property type="term" value="P:intracellular monoatomic cation homeostasis"/>
    <property type="evidence" value="ECO:0007669"/>
    <property type="project" value="UniProtKB-ARBA"/>
</dbReference>
<keyword evidence="16 18" id="KW-0472">Membrane</keyword>
<dbReference type="GO" id="GO:0043682">
    <property type="term" value="F:P-type divalent copper transporter activity"/>
    <property type="evidence" value="ECO:0007669"/>
    <property type="project" value="TreeGrafter"/>
</dbReference>
<keyword evidence="9" id="KW-0187">Copper transport</keyword>
<feature type="region of interest" description="Disordered" evidence="19">
    <location>
        <begin position="106"/>
        <end position="128"/>
    </location>
</feature>
<dbReference type="PROSITE" id="PS01047">
    <property type="entry name" value="HMA_1"/>
    <property type="match status" value="2"/>
</dbReference>
<evidence type="ECO:0000256" key="8">
    <source>
        <dbReference type="ARBA" id="ARBA00022741"/>
    </source>
</evidence>
<dbReference type="InterPro" id="IPR036412">
    <property type="entry name" value="HAD-like_sf"/>
</dbReference>
<dbReference type="SUPFAM" id="SSF81665">
    <property type="entry name" value="Calcium ATPase, transmembrane domain M"/>
    <property type="match status" value="1"/>
</dbReference>
<dbReference type="Proteomes" id="UP000182235">
    <property type="component" value="Unassembled WGS sequence"/>
</dbReference>
<dbReference type="NCBIfam" id="TIGR00003">
    <property type="entry name" value="copper ion binding protein"/>
    <property type="match status" value="2"/>
</dbReference>
<dbReference type="AlphaFoldDB" id="A0A1J9PGU5"/>
<dbReference type="NCBIfam" id="TIGR01525">
    <property type="entry name" value="ATPase-IB_hvy"/>
    <property type="match status" value="1"/>
</dbReference>
<keyword evidence="6 18" id="KW-0479">Metal-binding</keyword>
<dbReference type="InterPro" id="IPR044492">
    <property type="entry name" value="P_typ_ATPase_HD_dom"/>
</dbReference>
<feature type="transmembrane region" description="Helical" evidence="18">
    <location>
        <begin position="723"/>
        <end position="745"/>
    </location>
</feature>
<dbReference type="SFLD" id="SFLDG00002">
    <property type="entry name" value="C1.7:_P-type_atpase_like"/>
    <property type="match status" value="1"/>
</dbReference>
<dbReference type="GO" id="GO:0016887">
    <property type="term" value="F:ATP hydrolysis activity"/>
    <property type="evidence" value="ECO:0007669"/>
    <property type="project" value="InterPro"/>
</dbReference>
<comment type="similarity">
    <text evidence="2 18">Belongs to the cation transport ATPase (P-type) (TC 3.A.3) family. Type IB subfamily.</text>
</comment>
<keyword evidence="4" id="KW-0813">Transport</keyword>
<keyword evidence="11" id="KW-0460">Magnesium</keyword>
<accession>A0A1J9PGU5</accession>
<evidence type="ECO:0000256" key="2">
    <source>
        <dbReference type="ARBA" id="ARBA00006024"/>
    </source>
</evidence>
<feature type="transmembrane region" description="Helical" evidence="18">
    <location>
        <begin position="1108"/>
        <end position="1130"/>
    </location>
</feature>
<keyword evidence="22" id="KW-1185">Reference proteome</keyword>
<evidence type="ECO:0000313" key="21">
    <source>
        <dbReference type="EMBL" id="OJD15649.1"/>
    </source>
</evidence>
<keyword evidence="8 18" id="KW-0547">Nucleotide-binding</keyword>
<dbReference type="PRINTS" id="PR00942">
    <property type="entry name" value="CUATPASEI"/>
</dbReference>
<dbReference type="STRING" id="1447872.A0A1J9PGU5"/>
<dbReference type="SUPFAM" id="SSF81653">
    <property type="entry name" value="Calcium ATPase, transduction domain A"/>
    <property type="match status" value="1"/>
</dbReference>
<dbReference type="GO" id="GO:0005507">
    <property type="term" value="F:copper ion binding"/>
    <property type="evidence" value="ECO:0007669"/>
    <property type="project" value="InterPro"/>
</dbReference>
<dbReference type="EC" id="7.2.2.8" evidence="3"/>
<dbReference type="GO" id="GO:0055070">
    <property type="term" value="P:copper ion homeostasis"/>
    <property type="evidence" value="ECO:0007669"/>
    <property type="project" value="TreeGrafter"/>
</dbReference>
<dbReference type="OrthoDB" id="432719at2759"/>
<evidence type="ECO:0000256" key="14">
    <source>
        <dbReference type="ARBA" id="ARBA00023008"/>
    </source>
</evidence>
<dbReference type="NCBIfam" id="TIGR01494">
    <property type="entry name" value="ATPase_P-type"/>
    <property type="match status" value="2"/>
</dbReference>
<sequence>MASSSAPLLQGEDRDAASAGPTRSPAHMATTTLKVDGMTCGACTSAVEAAFKGVEGAGTVSVSLIMGRAVVHHDPTVLSAETVAEMIEDRGFDTRVLTTDLRREIQREEEEEEEEEEEDILLDVSSSMPSSISSTTLKVGGMTCGACTSAVERALADKRGVISVTVSLLSERAVVEHDISLISPEKIAEAVDDCGFDAEIVESVFRHTSSPSTRRKSTARKRSTHITTTLSIEGMTCGACTSAIENALKDQLGLVRFSISLLAERAIAVHDPSLLPATTIMSLIERAGFDVHIVSSQEDDSIQSSTSASITLSIYGLSDSNAATDLEKVLRETDGVLAADVKLSNSRALIHYTPSKVGIRRLVEVVEHAGYNALLAESDDSNAQLESLAKTKEIQEWRRAFWFSFSFAVPVMVISMLLPMYAPAIDIGKFELLPGLFSGEIICLLLTIPVQFGIGKRFYISAFKSLKHGSPTMDVLVVLGTSAAFFFSILAMLVSILFKPHSRPMTVFETSTMLITFITLGRWMENRAKGQTSRALSRLMSLAPSMATVYDDPIAAEKLAEGWGSEKDKATTRAISTKQKTIPTELIQVGDIVCLRPGDKVPADGLVIRGESYIDEGMITGEAIPIRKIKTSQIMAGTVNGTGWVDFRVTRAGRDTQLSQIVKLVQDAQTSRAPIQRMADIVAGYFVPAIITLGLVTFFGWMILSHVLPDPPKIFLAKNSGGTFMVCLKLCISVIVFACPCALGLSTPTAVMVGTGVGAEHGILVKGGAALEEATKINHVVFDKTGTLTMGKMSVSKAEMDSTWTSNDWRRRQWWLIVGLAELTSEHPIGKAILAKARAEVGASDDDPLNGSVADFEASIGKGVSAVVEPTSNVDRVRHHVHIGNALFLRSRDINVPQSADPDFDPSKITFPMPTPRKDSEHTAGATLIHVAIDGKYAGTITLQDTLKPTAAAAVAALHRMGLTTSLITGDSLSTALSVASAVGIPSPSVHASVTPSEKQTIIASLQENTSTIVAMVGDGINDSPALATASVGIALASGTDVAIEAADIVLMRPDDLLSVPASLCLARSIFRRIKLNLLWACMYNAIGIPFAMGLFLPFGGISLHPMAAGAAMAASSVSVVVSSLLLKFWKRPGWLDVQKLEREAELGLIDSTGLGRGRRASWWKKSPFTYDRRGRARRTFTWLATLGSDAVTSITGKRRNATDDEGYVPLRTVEPVSV</sequence>
<gene>
    <name evidence="21" type="ORF">AJ78_04110</name>
</gene>
<feature type="transmembrane region" description="Helical" evidence="18">
    <location>
        <begin position="475"/>
        <end position="498"/>
    </location>
</feature>
<evidence type="ECO:0000256" key="11">
    <source>
        <dbReference type="ARBA" id="ARBA00022842"/>
    </source>
</evidence>
<dbReference type="InterPro" id="IPR023214">
    <property type="entry name" value="HAD_sf"/>
</dbReference>
<feature type="transmembrane region" description="Helical" evidence="18">
    <location>
        <begin position="682"/>
        <end position="703"/>
    </location>
</feature>
<evidence type="ECO:0000256" key="10">
    <source>
        <dbReference type="ARBA" id="ARBA00022840"/>
    </source>
</evidence>
<feature type="domain" description="HMA" evidence="20">
    <location>
        <begin position="133"/>
        <end position="199"/>
    </location>
</feature>
<keyword evidence="14" id="KW-0186">Copper</keyword>
<dbReference type="VEuPathDB" id="FungiDB:AJ78_04110"/>
<dbReference type="EMBL" id="LGRN01000144">
    <property type="protein sequence ID" value="OJD15649.1"/>
    <property type="molecule type" value="Genomic_DNA"/>
</dbReference>
<evidence type="ECO:0000256" key="13">
    <source>
        <dbReference type="ARBA" id="ARBA00022989"/>
    </source>
</evidence>
<dbReference type="GO" id="GO:0012505">
    <property type="term" value="C:endomembrane system"/>
    <property type="evidence" value="ECO:0007669"/>
    <property type="project" value="UniProtKB-SubCell"/>
</dbReference>
<dbReference type="Gene3D" id="3.30.70.100">
    <property type="match status" value="4"/>
</dbReference>
<dbReference type="InterPro" id="IPR008250">
    <property type="entry name" value="ATPase_P-typ_transduc_dom_A_sf"/>
</dbReference>
<comment type="subcellular location">
    <subcellularLocation>
        <location evidence="1">Endomembrane system</location>
        <topology evidence="1">Multi-pass membrane protein</topology>
    </subcellularLocation>
    <subcellularLocation>
        <location evidence="18">Membrane</location>
    </subcellularLocation>
</comment>
<dbReference type="FunFam" id="3.30.70.100:FF:000001">
    <property type="entry name" value="ATPase copper transporting beta"/>
    <property type="match status" value="3"/>
</dbReference>
<dbReference type="GO" id="GO:0140581">
    <property type="term" value="F:P-type monovalent copper transporter activity"/>
    <property type="evidence" value="ECO:0007669"/>
    <property type="project" value="UniProtKB-EC"/>
</dbReference>
<dbReference type="SUPFAM" id="SSF55008">
    <property type="entry name" value="HMA, heavy metal-associated domain"/>
    <property type="match status" value="4"/>
</dbReference>
<dbReference type="Pfam" id="PF00122">
    <property type="entry name" value="E1-E2_ATPase"/>
    <property type="match status" value="1"/>
</dbReference>
<evidence type="ECO:0000256" key="15">
    <source>
        <dbReference type="ARBA" id="ARBA00023065"/>
    </source>
</evidence>
<evidence type="ECO:0000256" key="4">
    <source>
        <dbReference type="ARBA" id="ARBA00022448"/>
    </source>
</evidence>
<keyword evidence="5 18" id="KW-0812">Transmembrane</keyword>
<feature type="transmembrane region" description="Helical" evidence="18">
    <location>
        <begin position="1078"/>
        <end position="1102"/>
    </location>
</feature>
<feature type="domain" description="HMA" evidence="20">
    <location>
        <begin position="308"/>
        <end position="374"/>
    </location>
</feature>
<evidence type="ECO:0000256" key="19">
    <source>
        <dbReference type="SAM" id="MobiDB-lite"/>
    </source>
</evidence>
<dbReference type="SFLD" id="SFLDF00027">
    <property type="entry name" value="p-type_atpase"/>
    <property type="match status" value="1"/>
</dbReference>
<dbReference type="SUPFAM" id="SSF56784">
    <property type="entry name" value="HAD-like"/>
    <property type="match status" value="1"/>
</dbReference>
<protein>
    <recommendedName>
        <fullName evidence="3">P-type Cu(+) transporter</fullName>
        <ecNumber evidence="3">7.2.2.8</ecNumber>
    </recommendedName>
    <alternativeName>
        <fullName evidence="17">Cu(2+)-ATPase</fullName>
    </alternativeName>
</protein>
<dbReference type="PROSITE" id="PS50846">
    <property type="entry name" value="HMA_2"/>
    <property type="match status" value="4"/>
</dbReference>
<feature type="transmembrane region" description="Helical" evidence="18">
    <location>
        <begin position="433"/>
        <end position="454"/>
    </location>
</feature>
<organism evidence="21 22">
    <name type="scientific">Emergomyces pasteurianus Ep9510</name>
    <dbReference type="NCBI Taxonomy" id="1447872"/>
    <lineage>
        <taxon>Eukaryota</taxon>
        <taxon>Fungi</taxon>
        <taxon>Dikarya</taxon>
        <taxon>Ascomycota</taxon>
        <taxon>Pezizomycotina</taxon>
        <taxon>Eurotiomycetes</taxon>
        <taxon>Eurotiomycetidae</taxon>
        <taxon>Onygenales</taxon>
        <taxon>Ajellomycetaceae</taxon>
        <taxon>Emergomyces</taxon>
    </lineage>
</organism>
<evidence type="ECO:0000256" key="9">
    <source>
        <dbReference type="ARBA" id="ARBA00022796"/>
    </source>
</evidence>
<evidence type="ECO:0000256" key="7">
    <source>
        <dbReference type="ARBA" id="ARBA00022737"/>
    </source>
</evidence>
<dbReference type="CDD" id="cd00371">
    <property type="entry name" value="HMA"/>
    <property type="match status" value="4"/>
</dbReference>
<keyword evidence="12" id="KW-1278">Translocase</keyword>
<comment type="caution">
    <text evidence="21">The sequence shown here is derived from an EMBL/GenBank/DDBJ whole genome shotgun (WGS) entry which is preliminary data.</text>
</comment>
<dbReference type="Gene3D" id="3.40.1110.10">
    <property type="entry name" value="Calcium-transporting ATPase, cytoplasmic domain N"/>
    <property type="match status" value="1"/>
</dbReference>
<dbReference type="PROSITE" id="PS00154">
    <property type="entry name" value="ATPASE_E1_E2"/>
    <property type="match status" value="1"/>
</dbReference>
<dbReference type="Pfam" id="PF00702">
    <property type="entry name" value="Hydrolase"/>
    <property type="match status" value="1"/>
</dbReference>
<evidence type="ECO:0000256" key="5">
    <source>
        <dbReference type="ARBA" id="ARBA00022692"/>
    </source>
</evidence>
<dbReference type="InterPro" id="IPR018303">
    <property type="entry name" value="ATPase_P-typ_P_site"/>
</dbReference>
<dbReference type="InterPro" id="IPR006121">
    <property type="entry name" value="HMA_dom"/>
</dbReference>
<feature type="region of interest" description="Disordered" evidence="19">
    <location>
        <begin position="1"/>
        <end position="26"/>
    </location>
</feature>
<feature type="transmembrane region" description="Helical" evidence="18">
    <location>
        <begin position="504"/>
        <end position="524"/>
    </location>
</feature>
<evidence type="ECO:0000256" key="16">
    <source>
        <dbReference type="ARBA" id="ARBA00023136"/>
    </source>
</evidence>
<evidence type="ECO:0000256" key="1">
    <source>
        <dbReference type="ARBA" id="ARBA00004127"/>
    </source>
</evidence>
<feature type="compositionally biased region" description="Acidic residues" evidence="19">
    <location>
        <begin position="107"/>
        <end position="121"/>
    </location>
</feature>
<feature type="domain" description="HMA" evidence="20">
    <location>
        <begin position="29"/>
        <end position="95"/>
    </location>
</feature>
<dbReference type="CDD" id="cd02094">
    <property type="entry name" value="P-type_ATPase_Cu-like"/>
    <property type="match status" value="1"/>
</dbReference>
<dbReference type="InterPro" id="IPR023299">
    <property type="entry name" value="ATPase_P-typ_cyto_dom_N"/>
</dbReference>
<evidence type="ECO:0000313" key="22">
    <source>
        <dbReference type="Proteomes" id="UP000182235"/>
    </source>
</evidence>
<dbReference type="InterPro" id="IPR059000">
    <property type="entry name" value="ATPase_P-type_domA"/>
</dbReference>
<dbReference type="Pfam" id="PF00403">
    <property type="entry name" value="HMA"/>
    <property type="match status" value="4"/>
</dbReference>
<evidence type="ECO:0000256" key="12">
    <source>
        <dbReference type="ARBA" id="ARBA00022967"/>
    </source>
</evidence>
<evidence type="ECO:0000256" key="3">
    <source>
        <dbReference type="ARBA" id="ARBA00012517"/>
    </source>
</evidence>